<evidence type="ECO:0000313" key="2">
    <source>
        <dbReference type="EMBL" id="ANE51796.1"/>
    </source>
</evidence>
<dbReference type="AlphaFoldDB" id="A0A172TXR0"/>
<proteinExistence type="predicted"/>
<name>A0A172TXR0_9BACT</name>
<protein>
    <submittedName>
        <fullName evidence="2">Uncharacterized protein</fullName>
    </submittedName>
</protein>
<evidence type="ECO:0000256" key="1">
    <source>
        <dbReference type="SAM" id="Phobius"/>
    </source>
</evidence>
<accession>A0A172TXR0</accession>
<feature type="transmembrane region" description="Helical" evidence="1">
    <location>
        <begin position="20"/>
        <end position="38"/>
    </location>
</feature>
<keyword evidence="1" id="KW-1133">Transmembrane helix</keyword>
<keyword evidence="1" id="KW-0812">Transmembrane</keyword>
<sequence>MKYATYWSILDSPSHTIKSNFIALIIFLSAGLLWVLVKKMKRDKDNGDKAILLWGTGAFAFLGLLLFFLLTFIYKDNSDAETLKMLNSPSVAMVEGVISNFHRTYRNGREIIESFTVDSVQFAYGDALLGRFNSFTKTNNNVIYNGQAVRITYKRNSSYGNNFNSILKLEIGL</sequence>
<dbReference type="RefSeq" id="WP_066405926.1">
    <property type="nucleotide sequence ID" value="NZ_CP011390.1"/>
</dbReference>
<dbReference type="KEGG" id="fla:SY85_16155"/>
<dbReference type="STRING" id="1492898.SY85_16155"/>
<keyword evidence="3" id="KW-1185">Reference proteome</keyword>
<dbReference type="Proteomes" id="UP000077177">
    <property type="component" value="Chromosome"/>
</dbReference>
<reference evidence="3" key="1">
    <citation type="submission" date="2015-01" db="EMBL/GenBank/DDBJ databases">
        <title>Flavisolibacter sp./LCS9/ whole genome sequencing.</title>
        <authorList>
            <person name="Kim M.K."/>
            <person name="Srinivasan S."/>
            <person name="Lee J.-J."/>
        </authorList>
    </citation>
    <scope>NUCLEOTIDE SEQUENCE [LARGE SCALE GENOMIC DNA]</scope>
    <source>
        <strain evidence="3">LCS9</strain>
    </source>
</reference>
<evidence type="ECO:0000313" key="3">
    <source>
        <dbReference type="Proteomes" id="UP000077177"/>
    </source>
</evidence>
<dbReference type="EMBL" id="CP011390">
    <property type="protein sequence ID" value="ANE51796.1"/>
    <property type="molecule type" value="Genomic_DNA"/>
</dbReference>
<gene>
    <name evidence="2" type="ORF">SY85_16155</name>
</gene>
<feature type="transmembrane region" description="Helical" evidence="1">
    <location>
        <begin position="50"/>
        <end position="74"/>
    </location>
</feature>
<organism evidence="2 3">
    <name type="scientific">Flavisolibacter tropicus</name>
    <dbReference type="NCBI Taxonomy" id="1492898"/>
    <lineage>
        <taxon>Bacteria</taxon>
        <taxon>Pseudomonadati</taxon>
        <taxon>Bacteroidota</taxon>
        <taxon>Chitinophagia</taxon>
        <taxon>Chitinophagales</taxon>
        <taxon>Chitinophagaceae</taxon>
        <taxon>Flavisolibacter</taxon>
    </lineage>
</organism>
<keyword evidence="1" id="KW-0472">Membrane</keyword>
<reference evidence="2 3" key="2">
    <citation type="journal article" date="2016" name="Int. J. Syst. Evol. Microbiol.">
        <title>Flavisolibacter tropicus sp. nov., isolated from tropical soil.</title>
        <authorList>
            <person name="Lee J.J."/>
            <person name="Kang M.S."/>
            <person name="Kim G.S."/>
            <person name="Lee C.S."/>
            <person name="Lim S."/>
            <person name="Lee J."/>
            <person name="Roh S.H."/>
            <person name="Kang H."/>
            <person name="Ha J.M."/>
            <person name="Bae S."/>
            <person name="Jung H.Y."/>
            <person name="Kim M.K."/>
        </authorList>
    </citation>
    <scope>NUCLEOTIDE SEQUENCE [LARGE SCALE GENOMIC DNA]</scope>
    <source>
        <strain evidence="2 3">LCS9</strain>
    </source>
</reference>
<dbReference type="OrthoDB" id="1264160at2"/>